<evidence type="ECO:0000313" key="1">
    <source>
        <dbReference type="EMBL" id="JAH55411.1"/>
    </source>
</evidence>
<name>A0A0E9TPB2_ANGAN</name>
<sequence>MGISAELQGYCHLHFHSEIYMGRPSL</sequence>
<protein>
    <submittedName>
        <fullName evidence="1">Uncharacterized protein</fullName>
    </submittedName>
</protein>
<proteinExistence type="predicted"/>
<reference evidence="1" key="1">
    <citation type="submission" date="2014-11" db="EMBL/GenBank/DDBJ databases">
        <authorList>
            <person name="Amaro Gonzalez C."/>
        </authorList>
    </citation>
    <scope>NUCLEOTIDE SEQUENCE</scope>
</reference>
<reference evidence="1" key="2">
    <citation type="journal article" date="2015" name="Fish Shellfish Immunol.">
        <title>Early steps in the European eel (Anguilla anguilla)-Vibrio vulnificus interaction in the gills: Role of the RtxA13 toxin.</title>
        <authorList>
            <person name="Callol A."/>
            <person name="Pajuelo D."/>
            <person name="Ebbesson L."/>
            <person name="Teles M."/>
            <person name="MacKenzie S."/>
            <person name="Amaro C."/>
        </authorList>
    </citation>
    <scope>NUCLEOTIDE SEQUENCE</scope>
</reference>
<dbReference type="EMBL" id="GBXM01053166">
    <property type="protein sequence ID" value="JAH55411.1"/>
    <property type="molecule type" value="Transcribed_RNA"/>
</dbReference>
<dbReference type="AlphaFoldDB" id="A0A0E9TPB2"/>
<accession>A0A0E9TPB2</accession>
<organism evidence="1">
    <name type="scientific">Anguilla anguilla</name>
    <name type="common">European freshwater eel</name>
    <name type="synonym">Muraena anguilla</name>
    <dbReference type="NCBI Taxonomy" id="7936"/>
    <lineage>
        <taxon>Eukaryota</taxon>
        <taxon>Metazoa</taxon>
        <taxon>Chordata</taxon>
        <taxon>Craniata</taxon>
        <taxon>Vertebrata</taxon>
        <taxon>Euteleostomi</taxon>
        <taxon>Actinopterygii</taxon>
        <taxon>Neopterygii</taxon>
        <taxon>Teleostei</taxon>
        <taxon>Anguilliformes</taxon>
        <taxon>Anguillidae</taxon>
        <taxon>Anguilla</taxon>
    </lineage>
</organism>